<dbReference type="Gene3D" id="3.80.10.10">
    <property type="entry name" value="Ribonuclease Inhibitor"/>
    <property type="match status" value="1"/>
</dbReference>
<evidence type="ECO:0000313" key="8">
    <source>
        <dbReference type="EMBL" id="PNY13941.1"/>
    </source>
</evidence>
<dbReference type="Gene3D" id="1.10.8.430">
    <property type="entry name" value="Helical domain of apoptotic protease-activating factors"/>
    <property type="match status" value="1"/>
</dbReference>
<dbReference type="PRINTS" id="PR00364">
    <property type="entry name" value="DISEASERSIST"/>
</dbReference>
<dbReference type="EMBL" id="ASHM01006460">
    <property type="protein sequence ID" value="PNY13941.1"/>
    <property type="molecule type" value="Genomic_DNA"/>
</dbReference>
<keyword evidence="2" id="KW-0547">Nucleotide-binding</keyword>
<protein>
    <submittedName>
        <fullName evidence="8">NBS-containing resistance-like protein</fullName>
    </submittedName>
</protein>
<reference evidence="8 9" key="1">
    <citation type="journal article" date="2014" name="Am. J. Bot.">
        <title>Genome assembly and annotation for red clover (Trifolium pratense; Fabaceae).</title>
        <authorList>
            <person name="Istvanek J."/>
            <person name="Jaros M."/>
            <person name="Krenek A."/>
            <person name="Repkova J."/>
        </authorList>
    </citation>
    <scope>NUCLEOTIDE SEQUENCE [LARGE SCALE GENOMIC DNA]</scope>
    <source>
        <strain evidence="9">cv. Tatra</strain>
        <tissue evidence="8">Young leaves</tissue>
    </source>
</reference>
<dbReference type="SUPFAM" id="SSF52540">
    <property type="entry name" value="P-loop containing nucleoside triphosphate hydrolases"/>
    <property type="match status" value="1"/>
</dbReference>
<dbReference type="InterPro" id="IPR058922">
    <property type="entry name" value="WHD_DRP"/>
</dbReference>
<sequence>ESIQAFLKDADRRAAAPNGDNNGEGVKTWVKQIREAAFQIEDIIDNYMMYAEQRHNFSHLFKTLKQRHKIASGIRDIKSLVRGIKERSERYGFQRSLDQGSSHSRGSQNAKLYPLREAALYIEEADVVGFETPRRILMEWMFELKGRKDPTVFSVVGMGGQGKTTLVKKVFDNNKVIAHFHYRVWITVSQTYDVKEVLRDMLLKICKQNPPQNINQMDQRSLTEELRKYLRRKRYVVVFDDVWNVKFWDDIKNAVIDNKSGSKILITTRNEDVLKSCKISSSTEVLNLQPLTREQSLKLFNKRAFKFDSGGCCREDLIGIANEIVQKCKGLPLAIVAIGGLLSTKEKHVFEWQRFSENLSAELKKDTHLIEIKDILGLSYDDLPYYLKSCLLYFGMYPEDYEVEPNRVIQQWIAEGFVKEEQGKTLEEVAEGYLTELIHRSLVQVSSIGIDGKAESCRVHDQIREMILEKFEDLNFCKEISENDNESPPLFENRIPKNYKLLRVLDCQSTSMLNVPENLGSFVHLKYLSLGSVEILEILKFIGMLRNLETLNIRSEIVVELPKKIRKLGKLRHLTCWYLSLIQLEDGIGEMRSLQTLRSVNLDMEGAAKIIKGFGELKQMRDLGLINVRKEHGTILSSSINEMQHLERLVVVSRHEERSYEVIDLNLISLPTKLQKLTLEGILHKLPEWIPKLQNLVELTLRKSRLTKDPLKSLNCLQHLLSLNIGNDSYEGSCLHFEDGWFQKLKKLNVSCISELREVIIDKGALPSLKELSFGVLWRLKNIPTDIQHLEKLEELHFSYMADEFLDNISTEDWNLMQHVPLVKISNNDGICIPNPWS</sequence>
<comment type="caution">
    <text evidence="8">The sequence shown here is derived from an EMBL/GenBank/DDBJ whole genome shotgun (WGS) entry which is preliminary data.</text>
</comment>
<feature type="non-terminal residue" evidence="8">
    <location>
        <position position="1"/>
    </location>
</feature>
<evidence type="ECO:0000259" key="4">
    <source>
        <dbReference type="Pfam" id="PF00931"/>
    </source>
</evidence>
<dbReference type="InterPro" id="IPR032675">
    <property type="entry name" value="LRR_dom_sf"/>
</dbReference>
<evidence type="ECO:0000256" key="1">
    <source>
        <dbReference type="ARBA" id="ARBA00022737"/>
    </source>
</evidence>
<dbReference type="SUPFAM" id="SSF52058">
    <property type="entry name" value="L domain-like"/>
    <property type="match status" value="1"/>
</dbReference>
<evidence type="ECO:0000256" key="3">
    <source>
        <dbReference type="ARBA" id="ARBA00022821"/>
    </source>
</evidence>
<dbReference type="Pfam" id="PF00931">
    <property type="entry name" value="NB-ARC"/>
    <property type="match status" value="1"/>
</dbReference>
<dbReference type="InterPro" id="IPR038005">
    <property type="entry name" value="RX-like_CC"/>
</dbReference>
<gene>
    <name evidence="8" type="ORF">L195_g010610</name>
</gene>
<dbReference type="Proteomes" id="UP000236291">
    <property type="component" value="Unassembled WGS sequence"/>
</dbReference>
<organism evidence="8 9">
    <name type="scientific">Trifolium pratense</name>
    <name type="common">Red clover</name>
    <dbReference type="NCBI Taxonomy" id="57577"/>
    <lineage>
        <taxon>Eukaryota</taxon>
        <taxon>Viridiplantae</taxon>
        <taxon>Streptophyta</taxon>
        <taxon>Embryophyta</taxon>
        <taxon>Tracheophyta</taxon>
        <taxon>Spermatophyta</taxon>
        <taxon>Magnoliopsida</taxon>
        <taxon>eudicotyledons</taxon>
        <taxon>Gunneridae</taxon>
        <taxon>Pentapetalae</taxon>
        <taxon>rosids</taxon>
        <taxon>fabids</taxon>
        <taxon>Fabales</taxon>
        <taxon>Fabaceae</taxon>
        <taxon>Papilionoideae</taxon>
        <taxon>50 kb inversion clade</taxon>
        <taxon>NPAAA clade</taxon>
        <taxon>Hologalegina</taxon>
        <taxon>IRL clade</taxon>
        <taxon>Trifolieae</taxon>
        <taxon>Trifolium</taxon>
    </lineage>
</organism>
<dbReference type="Gene3D" id="1.20.5.4130">
    <property type="match status" value="1"/>
</dbReference>
<evidence type="ECO:0000256" key="2">
    <source>
        <dbReference type="ARBA" id="ARBA00022741"/>
    </source>
</evidence>
<evidence type="ECO:0000313" key="9">
    <source>
        <dbReference type="Proteomes" id="UP000236291"/>
    </source>
</evidence>
<dbReference type="InterPro" id="IPR027417">
    <property type="entry name" value="P-loop_NTPase"/>
</dbReference>
<dbReference type="GO" id="GO:0043531">
    <property type="term" value="F:ADP binding"/>
    <property type="evidence" value="ECO:0007669"/>
    <property type="project" value="InterPro"/>
</dbReference>
<accession>A0A2K3PF75</accession>
<feature type="domain" description="Disease resistance N-terminal" evidence="5">
    <location>
        <begin position="1"/>
        <end position="58"/>
    </location>
</feature>
<feature type="domain" description="Disease resistance protein winged helix" evidence="6">
    <location>
        <begin position="396"/>
        <end position="467"/>
    </location>
</feature>
<dbReference type="InterPro" id="IPR041118">
    <property type="entry name" value="Rx_N"/>
</dbReference>
<dbReference type="InterPro" id="IPR002182">
    <property type="entry name" value="NB-ARC"/>
</dbReference>
<dbReference type="ExpressionAtlas" id="A0A2K3PF75">
    <property type="expression patterns" value="baseline"/>
</dbReference>
<dbReference type="Gene3D" id="3.40.50.300">
    <property type="entry name" value="P-loop containing nucleotide triphosphate hydrolases"/>
    <property type="match status" value="1"/>
</dbReference>
<dbReference type="InterPro" id="IPR042197">
    <property type="entry name" value="Apaf_helical"/>
</dbReference>
<dbReference type="InterPro" id="IPR055414">
    <property type="entry name" value="LRR_R13L4/SHOC2-like"/>
</dbReference>
<feature type="domain" description="NB-ARC" evidence="4">
    <location>
        <begin position="144"/>
        <end position="306"/>
    </location>
</feature>
<dbReference type="Pfam" id="PF23559">
    <property type="entry name" value="WHD_DRP"/>
    <property type="match status" value="1"/>
</dbReference>
<feature type="domain" description="Disease resistance R13L4/SHOC-2-like LRR" evidence="7">
    <location>
        <begin position="497"/>
        <end position="799"/>
    </location>
</feature>
<dbReference type="Pfam" id="PF23598">
    <property type="entry name" value="LRR_14"/>
    <property type="match status" value="1"/>
</dbReference>
<evidence type="ECO:0000259" key="7">
    <source>
        <dbReference type="Pfam" id="PF23598"/>
    </source>
</evidence>
<dbReference type="InterPro" id="IPR044974">
    <property type="entry name" value="Disease_R_plants"/>
</dbReference>
<reference evidence="8 9" key="2">
    <citation type="journal article" date="2017" name="Front. Plant Sci.">
        <title>Gene Classification and Mining of Molecular Markers Useful in Red Clover (Trifolium pratense) Breeding.</title>
        <authorList>
            <person name="Istvanek J."/>
            <person name="Dluhosova J."/>
            <person name="Dluhos P."/>
            <person name="Patkova L."/>
            <person name="Nedelnik J."/>
            <person name="Repkova J."/>
        </authorList>
    </citation>
    <scope>NUCLEOTIDE SEQUENCE [LARGE SCALE GENOMIC DNA]</scope>
    <source>
        <strain evidence="9">cv. Tatra</strain>
        <tissue evidence="8">Young leaves</tissue>
    </source>
</reference>
<keyword evidence="3" id="KW-0611">Plant defense</keyword>
<keyword evidence="1" id="KW-0677">Repeat</keyword>
<dbReference type="GO" id="GO:0098542">
    <property type="term" value="P:defense response to other organism"/>
    <property type="evidence" value="ECO:0007669"/>
    <property type="project" value="TreeGrafter"/>
</dbReference>
<dbReference type="AlphaFoldDB" id="A0A2K3PF75"/>
<dbReference type="Pfam" id="PF18052">
    <property type="entry name" value="Rx_N"/>
    <property type="match status" value="1"/>
</dbReference>
<dbReference type="FunFam" id="1.10.10.10:FF:000322">
    <property type="entry name" value="Probable disease resistance protein At1g63360"/>
    <property type="match status" value="1"/>
</dbReference>
<dbReference type="CDD" id="cd14798">
    <property type="entry name" value="RX-CC_like"/>
    <property type="match status" value="1"/>
</dbReference>
<evidence type="ECO:0000259" key="6">
    <source>
        <dbReference type="Pfam" id="PF23559"/>
    </source>
</evidence>
<evidence type="ECO:0000259" key="5">
    <source>
        <dbReference type="Pfam" id="PF18052"/>
    </source>
</evidence>
<name>A0A2K3PF75_TRIPR</name>
<proteinExistence type="predicted"/>
<dbReference type="FunFam" id="3.40.50.300:FF:001091">
    <property type="entry name" value="Probable disease resistance protein At1g61300"/>
    <property type="match status" value="1"/>
</dbReference>
<dbReference type="PANTHER" id="PTHR23155:SF1052">
    <property type="entry name" value="DISEASE RESISTANCE PROTEIN RPM1"/>
    <property type="match status" value="1"/>
</dbReference>
<dbReference type="STRING" id="57577.A0A2K3PF75"/>
<dbReference type="PANTHER" id="PTHR23155">
    <property type="entry name" value="DISEASE RESISTANCE PROTEIN RP"/>
    <property type="match status" value="1"/>
</dbReference>